<proteinExistence type="predicted"/>
<dbReference type="AlphaFoldDB" id="A0A0E9WD18"/>
<dbReference type="EMBL" id="GBXM01021199">
    <property type="protein sequence ID" value="JAH87378.1"/>
    <property type="molecule type" value="Transcribed_RNA"/>
</dbReference>
<evidence type="ECO:0000313" key="1">
    <source>
        <dbReference type="EMBL" id="JAH87378.1"/>
    </source>
</evidence>
<sequence length="33" mass="3970">MFNIAYCLVSFEKLSDYDESFKLDGKSIKRKRH</sequence>
<organism evidence="1">
    <name type="scientific">Anguilla anguilla</name>
    <name type="common">European freshwater eel</name>
    <name type="synonym">Muraena anguilla</name>
    <dbReference type="NCBI Taxonomy" id="7936"/>
    <lineage>
        <taxon>Eukaryota</taxon>
        <taxon>Metazoa</taxon>
        <taxon>Chordata</taxon>
        <taxon>Craniata</taxon>
        <taxon>Vertebrata</taxon>
        <taxon>Euteleostomi</taxon>
        <taxon>Actinopterygii</taxon>
        <taxon>Neopterygii</taxon>
        <taxon>Teleostei</taxon>
        <taxon>Anguilliformes</taxon>
        <taxon>Anguillidae</taxon>
        <taxon>Anguilla</taxon>
    </lineage>
</organism>
<accession>A0A0E9WD18</accession>
<reference evidence="1" key="2">
    <citation type="journal article" date="2015" name="Fish Shellfish Immunol.">
        <title>Early steps in the European eel (Anguilla anguilla)-Vibrio vulnificus interaction in the gills: Role of the RtxA13 toxin.</title>
        <authorList>
            <person name="Callol A."/>
            <person name="Pajuelo D."/>
            <person name="Ebbesson L."/>
            <person name="Teles M."/>
            <person name="MacKenzie S."/>
            <person name="Amaro C."/>
        </authorList>
    </citation>
    <scope>NUCLEOTIDE SEQUENCE</scope>
</reference>
<protein>
    <submittedName>
        <fullName evidence="1">Uncharacterized protein</fullName>
    </submittedName>
</protein>
<name>A0A0E9WD18_ANGAN</name>
<reference evidence="1" key="1">
    <citation type="submission" date="2014-11" db="EMBL/GenBank/DDBJ databases">
        <authorList>
            <person name="Amaro Gonzalez C."/>
        </authorList>
    </citation>
    <scope>NUCLEOTIDE SEQUENCE</scope>
</reference>